<dbReference type="Proteomes" id="UP001050691">
    <property type="component" value="Unassembled WGS sequence"/>
</dbReference>
<name>A0AAV5ANF7_9AGAM</name>
<comment type="caution">
    <text evidence="3">The sequence shown here is derived from an EMBL/GenBank/DDBJ whole genome shotgun (WGS) entry which is preliminary data.</text>
</comment>
<dbReference type="InterPro" id="IPR040976">
    <property type="entry name" value="Pkinase_fungal"/>
</dbReference>
<keyword evidence="4" id="KW-1185">Reference proteome</keyword>
<organism evidence="3 4">
    <name type="scientific">Clathrus columnatus</name>
    <dbReference type="NCBI Taxonomy" id="1419009"/>
    <lineage>
        <taxon>Eukaryota</taxon>
        <taxon>Fungi</taxon>
        <taxon>Dikarya</taxon>
        <taxon>Basidiomycota</taxon>
        <taxon>Agaricomycotina</taxon>
        <taxon>Agaricomycetes</taxon>
        <taxon>Phallomycetidae</taxon>
        <taxon>Phallales</taxon>
        <taxon>Clathraceae</taxon>
        <taxon>Clathrus</taxon>
    </lineage>
</organism>
<protein>
    <recommendedName>
        <fullName evidence="2">Fungal-type protein kinase domain-containing protein</fullName>
    </recommendedName>
</protein>
<reference evidence="3" key="1">
    <citation type="submission" date="2021-10" db="EMBL/GenBank/DDBJ databases">
        <title>De novo Genome Assembly of Clathrus columnatus (Basidiomycota, Fungi) Using Illumina and Nanopore Sequence Data.</title>
        <authorList>
            <person name="Ogiso-Tanaka E."/>
            <person name="Itagaki H."/>
            <person name="Hosoya T."/>
            <person name="Hosaka K."/>
        </authorList>
    </citation>
    <scope>NUCLEOTIDE SEQUENCE</scope>
    <source>
        <strain evidence="3">MO-923</strain>
    </source>
</reference>
<feature type="domain" description="Fungal-type protein kinase" evidence="2">
    <location>
        <begin position="27"/>
        <end position="90"/>
    </location>
</feature>
<evidence type="ECO:0000256" key="1">
    <source>
        <dbReference type="SAM" id="MobiDB-lite"/>
    </source>
</evidence>
<evidence type="ECO:0000313" key="4">
    <source>
        <dbReference type="Proteomes" id="UP001050691"/>
    </source>
</evidence>
<evidence type="ECO:0000259" key="2">
    <source>
        <dbReference type="Pfam" id="PF17667"/>
    </source>
</evidence>
<feature type="region of interest" description="Disordered" evidence="1">
    <location>
        <begin position="147"/>
        <end position="166"/>
    </location>
</feature>
<dbReference type="EMBL" id="BPWL01000009">
    <property type="protein sequence ID" value="GJJ14426.1"/>
    <property type="molecule type" value="Genomic_DNA"/>
</dbReference>
<accession>A0AAV5ANF7</accession>
<evidence type="ECO:0000313" key="3">
    <source>
        <dbReference type="EMBL" id="GJJ14426.1"/>
    </source>
</evidence>
<sequence>METSEKRRSIKEFPKLLTQEIVAKYFNKCIGFLSDGDLTVSWNNPEKELARPRLGTPPFMSVYLLQTLGGKAVHSPIDDLESFIWVFFWAILSTLQLHGAKLTKAEGQYWSCLRSRDLATLINKQGFLNILRLQKIEMLNRQKVEQMKPTRKKQKVDPEEIQEPGPSSCGFEPFVKPLFEWLQLAFSGEAYEKRFELRSAPTEEYKKIVLVWIAEYLSKGINHLDELPETWQYMSQ</sequence>
<dbReference type="Pfam" id="PF17667">
    <property type="entry name" value="Pkinase_fungal"/>
    <property type="match status" value="1"/>
</dbReference>
<proteinExistence type="predicted"/>
<dbReference type="AlphaFoldDB" id="A0AAV5ANF7"/>
<gene>
    <name evidence="3" type="ORF">Clacol_008690</name>
</gene>